<comment type="caution">
    <text evidence="1">The sequence shown here is derived from an EMBL/GenBank/DDBJ whole genome shotgun (WGS) entry which is preliminary data.</text>
</comment>
<dbReference type="Proteomes" id="UP000177913">
    <property type="component" value="Unassembled WGS sequence"/>
</dbReference>
<evidence type="ECO:0000313" key="1">
    <source>
        <dbReference type="EMBL" id="OGK24682.1"/>
    </source>
</evidence>
<name>A0A1F7H1V2_9BACT</name>
<protein>
    <submittedName>
        <fullName evidence="1">Uncharacterized protein</fullName>
    </submittedName>
</protein>
<dbReference type="AlphaFoldDB" id="A0A1F7H1V2"/>
<reference evidence="1 2" key="1">
    <citation type="journal article" date="2016" name="Nat. Commun.">
        <title>Thousands of microbial genomes shed light on interconnected biogeochemical processes in an aquifer system.</title>
        <authorList>
            <person name="Anantharaman K."/>
            <person name="Brown C.T."/>
            <person name="Hug L.A."/>
            <person name="Sharon I."/>
            <person name="Castelle C.J."/>
            <person name="Probst A.J."/>
            <person name="Thomas B.C."/>
            <person name="Singh A."/>
            <person name="Wilkins M.J."/>
            <person name="Karaoz U."/>
            <person name="Brodie E.L."/>
            <person name="Williams K.H."/>
            <person name="Hubbard S.S."/>
            <person name="Banfield J.F."/>
        </authorList>
    </citation>
    <scope>NUCLEOTIDE SEQUENCE [LARGE SCALE GENOMIC DNA]</scope>
</reference>
<gene>
    <name evidence="1" type="ORF">A3C25_01760</name>
</gene>
<proteinExistence type="predicted"/>
<sequence>MKKAILVASFFYFAIFILASNVEARLLPRFQSKGGSRGVVYSGLIVSPRLRSDRKALIVVFNNLQKVKNVTYTLIYQTNGKDEGVSGSVDSSSGNNLSRELLFGTCSSGVCRYHANIANMKLEILSELPSGKKSIKRFRIRRI</sequence>
<dbReference type="EMBL" id="MFZO01000031">
    <property type="protein sequence ID" value="OGK24682.1"/>
    <property type="molecule type" value="Genomic_DNA"/>
</dbReference>
<evidence type="ECO:0000313" key="2">
    <source>
        <dbReference type="Proteomes" id="UP000177913"/>
    </source>
</evidence>
<accession>A0A1F7H1V2</accession>
<organism evidence="1 2">
    <name type="scientific">Candidatus Roizmanbacteria bacterium RIFCSPHIGHO2_02_FULL_38_11</name>
    <dbReference type="NCBI Taxonomy" id="1802039"/>
    <lineage>
        <taxon>Bacteria</taxon>
        <taxon>Candidatus Roizmaniibacteriota</taxon>
    </lineage>
</organism>